<evidence type="ECO:0000313" key="7">
    <source>
        <dbReference type="Proteomes" id="UP000518316"/>
    </source>
</evidence>
<dbReference type="Gene3D" id="1.10.1660.10">
    <property type="match status" value="1"/>
</dbReference>
<dbReference type="SMART" id="SM00422">
    <property type="entry name" value="HTH_MERR"/>
    <property type="match status" value="1"/>
</dbReference>
<dbReference type="Gene3D" id="3.20.80.10">
    <property type="entry name" value="Regulatory factor, effector binding domain"/>
    <property type="match status" value="1"/>
</dbReference>
<evidence type="ECO:0000256" key="4">
    <source>
        <dbReference type="ARBA" id="ARBA00023163"/>
    </source>
</evidence>
<keyword evidence="7" id="KW-1185">Reference proteome</keyword>
<dbReference type="PANTHER" id="PTHR30204">
    <property type="entry name" value="REDOX-CYCLING DRUG-SENSING TRANSCRIPTIONAL ACTIVATOR SOXR"/>
    <property type="match status" value="1"/>
</dbReference>
<feature type="domain" description="HTH merR-type" evidence="5">
    <location>
        <begin position="4"/>
        <end position="73"/>
    </location>
</feature>
<protein>
    <submittedName>
        <fullName evidence="6">MerR family transcriptional regulator</fullName>
    </submittedName>
</protein>
<dbReference type="PROSITE" id="PS50937">
    <property type="entry name" value="HTH_MERR_2"/>
    <property type="match status" value="1"/>
</dbReference>
<evidence type="ECO:0000256" key="1">
    <source>
        <dbReference type="ARBA" id="ARBA00022491"/>
    </source>
</evidence>
<evidence type="ECO:0000259" key="5">
    <source>
        <dbReference type="PROSITE" id="PS50937"/>
    </source>
</evidence>
<dbReference type="AlphaFoldDB" id="A0A7W3Y944"/>
<evidence type="ECO:0000256" key="2">
    <source>
        <dbReference type="ARBA" id="ARBA00023015"/>
    </source>
</evidence>
<dbReference type="EMBL" id="JACIVC010000067">
    <property type="protein sequence ID" value="MBB1070364.1"/>
    <property type="molecule type" value="Genomic_DNA"/>
</dbReference>
<dbReference type="InterPro" id="IPR047057">
    <property type="entry name" value="MerR_fam"/>
</dbReference>
<accession>A0A7W3Y944</accession>
<dbReference type="SUPFAM" id="SSF46955">
    <property type="entry name" value="Putative DNA-binding domain"/>
    <property type="match status" value="1"/>
</dbReference>
<reference evidence="6 7" key="1">
    <citation type="submission" date="2020-07" db="EMBL/GenBank/DDBJ databases">
        <title>Description of Limosilactobacillus balticus sp. nov., Limosilactobacillus agrestis sp. nov., Limosilactobacillus albertensis sp. nov., Limosilactobacillus rudii sp. nov., Limosilactobacillus fastidiosus sp. nov., five novel Limosilactobacillus species isolated from the vertebrate gastrointestinal tract, and proposal of 6 subspecies of Limosilactobacillus reuteri adapted to the gastrointestinal tract of specific vertebrate hosts.</title>
        <authorList>
            <person name="Li F."/>
            <person name="Cheng C."/>
            <person name="Zheng J."/>
            <person name="Quevedo R.M."/>
            <person name="Li J."/>
            <person name="Roos S."/>
            <person name="Gaenzle M.G."/>
            <person name="Walter J."/>
        </authorList>
    </citation>
    <scope>NUCLEOTIDE SEQUENCE [LARGE SCALE GENOMIC DNA]</scope>
    <source>
        <strain evidence="6 7">RRLNB_1_1</strain>
    </source>
</reference>
<gene>
    <name evidence="6" type="ORF">H5S40_09390</name>
</gene>
<dbReference type="GO" id="GO:0003677">
    <property type="term" value="F:DNA binding"/>
    <property type="evidence" value="ECO:0007669"/>
    <property type="project" value="UniProtKB-KW"/>
</dbReference>
<keyword evidence="2" id="KW-0805">Transcription regulation</keyword>
<evidence type="ECO:0000313" key="6">
    <source>
        <dbReference type="EMBL" id="MBB1070364.1"/>
    </source>
</evidence>
<dbReference type="InterPro" id="IPR011256">
    <property type="entry name" value="Reg_factor_effector_dom_sf"/>
</dbReference>
<dbReference type="Proteomes" id="UP000518316">
    <property type="component" value="Unassembled WGS sequence"/>
</dbReference>
<dbReference type="PANTHER" id="PTHR30204:SF69">
    <property type="entry name" value="MERR-FAMILY TRANSCRIPTIONAL REGULATOR"/>
    <property type="match status" value="1"/>
</dbReference>
<dbReference type="InterPro" id="IPR000551">
    <property type="entry name" value="MerR-type_HTH_dom"/>
</dbReference>
<keyword evidence="3" id="KW-0238">DNA-binding</keyword>
<proteinExistence type="predicted"/>
<comment type="caution">
    <text evidence="6">The sequence shown here is derived from an EMBL/GenBank/DDBJ whole genome shotgun (WGS) entry which is preliminary data.</text>
</comment>
<evidence type="ECO:0000256" key="3">
    <source>
        <dbReference type="ARBA" id="ARBA00023125"/>
    </source>
</evidence>
<dbReference type="GO" id="GO:0003700">
    <property type="term" value="F:DNA-binding transcription factor activity"/>
    <property type="evidence" value="ECO:0007669"/>
    <property type="project" value="InterPro"/>
</dbReference>
<organism evidence="6 7">
    <name type="scientific">Limosilactobacillus albertensis</name>
    <dbReference type="NCBI Taxonomy" id="2759752"/>
    <lineage>
        <taxon>Bacteria</taxon>
        <taxon>Bacillati</taxon>
        <taxon>Bacillota</taxon>
        <taxon>Bacilli</taxon>
        <taxon>Lactobacillales</taxon>
        <taxon>Lactobacillaceae</taxon>
        <taxon>Limosilactobacillus</taxon>
    </lineage>
</organism>
<sequence>MEKLLKISEFARLANTSRRTLIFYDQIGLFHPQKITSAGYRLYSYDQLYQISFILGLRDLGLSIDEIRQHVNTQNDQTLIHQLQLLDNKIEKQINHLKQVQNVIHQRIQKPNVSIEAPLYHPFTSILQETAFWCSDYSVNCTIEEIAQIYANLYSQLNRNMATSKMSSGFKTDLPNANEKNYATAGFRIIKEKNELDEKFDVPTIIKPAGKYILVKVENNVADIEKGLIEIKTYLKEHHLQCDGDLWQINIGNQITTAGFTKFGLLEYQIKECQ</sequence>
<name>A0A7W3Y944_9LACO</name>
<dbReference type="InterPro" id="IPR009061">
    <property type="entry name" value="DNA-bd_dom_put_sf"/>
</dbReference>
<dbReference type="RefSeq" id="WP_182598805.1">
    <property type="nucleotide sequence ID" value="NZ_JACIVC010000067.1"/>
</dbReference>
<dbReference type="Pfam" id="PF13411">
    <property type="entry name" value="MerR_1"/>
    <property type="match status" value="1"/>
</dbReference>
<keyword evidence="4" id="KW-0804">Transcription</keyword>
<keyword evidence="1" id="KW-0678">Repressor</keyword>